<feature type="signal peptide" evidence="1">
    <location>
        <begin position="1"/>
        <end position="36"/>
    </location>
</feature>
<feature type="non-terminal residue" evidence="2">
    <location>
        <position position="1"/>
    </location>
</feature>
<keyword evidence="1" id="KW-0732">Signal</keyword>
<evidence type="ECO:0008006" key="4">
    <source>
        <dbReference type="Google" id="ProtNLM"/>
    </source>
</evidence>
<accession>A0AAD6TJW5</accession>
<gene>
    <name evidence="2" type="ORF">C8F04DRAFT_1062218</name>
</gene>
<dbReference type="Proteomes" id="UP001218188">
    <property type="component" value="Unassembled WGS sequence"/>
</dbReference>
<proteinExistence type="predicted"/>
<sequence length="74" mass="8080">MYPIYQPSCCARSAQCCWPRGLGVVFLLSLWPHVDIAGWYPCPPSAAKKCSASLNASTSTNWKILNVRSAMGCD</sequence>
<organism evidence="2 3">
    <name type="scientific">Mycena alexandri</name>
    <dbReference type="NCBI Taxonomy" id="1745969"/>
    <lineage>
        <taxon>Eukaryota</taxon>
        <taxon>Fungi</taxon>
        <taxon>Dikarya</taxon>
        <taxon>Basidiomycota</taxon>
        <taxon>Agaricomycotina</taxon>
        <taxon>Agaricomycetes</taxon>
        <taxon>Agaricomycetidae</taxon>
        <taxon>Agaricales</taxon>
        <taxon>Marasmiineae</taxon>
        <taxon>Mycenaceae</taxon>
        <taxon>Mycena</taxon>
    </lineage>
</organism>
<evidence type="ECO:0000313" key="2">
    <source>
        <dbReference type="EMBL" id="KAJ7046937.1"/>
    </source>
</evidence>
<evidence type="ECO:0000313" key="3">
    <source>
        <dbReference type="Proteomes" id="UP001218188"/>
    </source>
</evidence>
<protein>
    <recommendedName>
        <fullName evidence="4">Secreted protein</fullName>
    </recommendedName>
</protein>
<evidence type="ECO:0000256" key="1">
    <source>
        <dbReference type="SAM" id="SignalP"/>
    </source>
</evidence>
<dbReference type="AlphaFoldDB" id="A0AAD6TJW5"/>
<keyword evidence="3" id="KW-1185">Reference proteome</keyword>
<dbReference type="EMBL" id="JARJCM010000002">
    <property type="protein sequence ID" value="KAJ7046937.1"/>
    <property type="molecule type" value="Genomic_DNA"/>
</dbReference>
<comment type="caution">
    <text evidence="2">The sequence shown here is derived from an EMBL/GenBank/DDBJ whole genome shotgun (WGS) entry which is preliminary data.</text>
</comment>
<reference evidence="2" key="1">
    <citation type="submission" date="2023-03" db="EMBL/GenBank/DDBJ databases">
        <title>Massive genome expansion in bonnet fungi (Mycena s.s.) driven by repeated elements and novel gene families across ecological guilds.</title>
        <authorList>
            <consortium name="Lawrence Berkeley National Laboratory"/>
            <person name="Harder C.B."/>
            <person name="Miyauchi S."/>
            <person name="Viragh M."/>
            <person name="Kuo A."/>
            <person name="Thoen E."/>
            <person name="Andreopoulos B."/>
            <person name="Lu D."/>
            <person name="Skrede I."/>
            <person name="Drula E."/>
            <person name="Henrissat B."/>
            <person name="Morin E."/>
            <person name="Kohler A."/>
            <person name="Barry K."/>
            <person name="LaButti K."/>
            <person name="Morin E."/>
            <person name="Salamov A."/>
            <person name="Lipzen A."/>
            <person name="Mereny Z."/>
            <person name="Hegedus B."/>
            <person name="Baldrian P."/>
            <person name="Stursova M."/>
            <person name="Weitz H."/>
            <person name="Taylor A."/>
            <person name="Grigoriev I.V."/>
            <person name="Nagy L.G."/>
            <person name="Martin F."/>
            <person name="Kauserud H."/>
        </authorList>
    </citation>
    <scope>NUCLEOTIDE SEQUENCE</scope>
    <source>
        <strain evidence="2">CBHHK200</strain>
    </source>
</reference>
<feature type="chain" id="PRO_5042036515" description="Secreted protein" evidence="1">
    <location>
        <begin position="37"/>
        <end position="74"/>
    </location>
</feature>
<name>A0AAD6TJW5_9AGAR</name>